<sequence length="410" mass="45246">MNIAAVANLGNNIVVQPKGKLPVMNTNNQLFGNVFGQVLSNEQVQSVPITDDSQLKLVQDLLNILDVDSLGDAESLIGTKELIVNPKELKELLNKLLGENANTEEDLSDSNVWDLLAGINVQASQLKDAIVISLNGQGPATPVEASQALQLLKIVQLIGKKSDLTLKQESTLFDLNQLVKDLKDGVSKEVKLPLTLQTDMSNDKAINTAMNKLSLDQAMKPVVQQVIIKQVATTTEKVIETKEVTSPIQGQASTIVLTKVETVSVTLPTEKTAQSEEFLKDLQKVMNRVQFGQAGGANRLVIKLYPEQLGTIRIELIQKDGMLTAKMLASTTLGKDLLDSNSNHLRQGLVNQNIQIEKIEITQAIQDSARQERNQSFQESFRQQQERQETNKDEKEEVATFEDFLKEVEV</sequence>
<dbReference type="Pfam" id="PF02120">
    <property type="entry name" value="Flg_hook"/>
    <property type="match status" value="1"/>
</dbReference>
<keyword evidence="3" id="KW-0282">Flagellum</keyword>
<name>A0ABU8F0N9_9BACI</name>
<keyword evidence="3" id="KW-0969">Cilium</keyword>
<evidence type="ECO:0000313" key="4">
    <source>
        <dbReference type="Proteomes" id="UP001364890"/>
    </source>
</evidence>
<organism evidence="3 4">
    <name type="scientific">Psychrobacillus mangrovi</name>
    <dbReference type="NCBI Taxonomy" id="3117745"/>
    <lineage>
        <taxon>Bacteria</taxon>
        <taxon>Bacillati</taxon>
        <taxon>Bacillota</taxon>
        <taxon>Bacilli</taxon>
        <taxon>Bacillales</taxon>
        <taxon>Bacillaceae</taxon>
        <taxon>Psychrobacillus</taxon>
    </lineage>
</organism>
<feature type="domain" description="Flagellar hook-length control protein-like C-terminal" evidence="2">
    <location>
        <begin position="289"/>
        <end position="366"/>
    </location>
</feature>
<evidence type="ECO:0000256" key="1">
    <source>
        <dbReference type="SAM" id="MobiDB-lite"/>
    </source>
</evidence>
<dbReference type="Gene3D" id="3.30.750.140">
    <property type="match status" value="1"/>
</dbReference>
<comment type="caution">
    <text evidence="3">The sequence shown here is derived from an EMBL/GenBank/DDBJ whole genome shotgun (WGS) entry which is preliminary data.</text>
</comment>
<feature type="compositionally biased region" description="Basic and acidic residues" evidence="1">
    <location>
        <begin position="384"/>
        <end position="398"/>
    </location>
</feature>
<proteinExistence type="predicted"/>
<dbReference type="RefSeq" id="WP_336496113.1">
    <property type="nucleotide sequence ID" value="NZ_JBAWSY010000001.1"/>
</dbReference>
<accession>A0ABU8F0N9</accession>
<gene>
    <name evidence="3" type="ORF">WAX74_02740</name>
</gene>
<evidence type="ECO:0000259" key="2">
    <source>
        <dbReference type="Pfam" id="PF02120"/>
    </source>
</evidence>
<dbReference type="InterPro" id="IPR021136">
    <property type="entry name" value="Flagellar_hook_control-like_C"/>
</dbReference>
<protein>
    <submittedName>
        <fullName evidence="3">Flagellar hook-length control protein FliK</fullName>
    </submittedName>
</protein>
<reference evidence="3 4" key="1">
    <citation type="submission" date="2024-01" db="EMBL/GenBank/DDBJ databases">
        <title>Seven novel Bacillus-like species.</title>
        <authorList>
            <person name="Liu G."/>
        </authorList>
    </citation>
    <scope>NUCLEOTIDE SEQUENCE [LARGE SCALE GENOMIC DNA]</scope>
    <source>
        <strain evidence="3 4">FJAT-51614</strain>
    </source>
</reference>
<keyword evidence="3" id="KW-0966">Cell projection</keyword>
<feature type="region of interest" description="Disordered" evidence="1">
    <location>
        <begin position="372"/>
        <end position="398"/>
    </location>
</feature>
<keyword evidence="4" id="KW-1185">Reference proteome</keyword>
<dbReference type="Proteomes" id="UP001364890">
    <property type="component" value="Unassembled WGS sequence"/>
</dbReference>
<dbReference type="InterPro" id="IPR038610">
    <property type="entry name" value="FliK-like_C_sf"/>
</dbReference>
<evidence type="ECO:0000313" key="3">
    <source>
        <dbReference type="EMBL" id="MEI4768574.1"/>
    </source>
</evidence>
<dbReference type="EMBL" id="JBAWSY010000001">
    <property type="protein sequence ID" value="MEI4768574.1"/>
    <property type="molecule type" value="Genomic_DNA"/>
</dbReference>
<dbReference type="CDD" id="cd17470">
    <property type="entry name" value="T3SS_Flik_C"/>
    <property type="match status" value="1"/>
</dbReference>